<dbReference type="OrthoDB" id="1932168at2759"/>
<evidence type="ECO:0000256" key="2">
    <source>
        <dbReference type="ARBA" id="ARBA00023015"/>
    </source>
</evidence>
<dbReference type="InterPro" id="IPR011598">
    <property type="entry name" value="bHLH_dom"/>
</dbReference>
<keyword evidence="3" id="KW-0804">Transcription</keyword>
<dbReference type="Gene3D" id="4.10.280.10">
    <property type="entry name" value="Helix-loop-helix DNA-binding domain"/>
    <property type="match status" value="1"/>
</dbReference>
<sequence>MDPSSAIAYSDLPLTGSEHLDHDDHRQFWEPGGPSSFPIFDAAAGLQTVAHRSLRSSAEGFFSEFSSYGAPAVPAVFYDQTAASPVVAMNLSLDGGFNHGPFLGGMEVRRPKMESKKKKSKAGDLYEDFGTQKNEKQRRQRFNDKFEILKSLIPNSTKPDKASILSDTIDYIKELSRTVQELRLLVAKKRSKIERGIKPENDDELHGEMDSSSISKPSTTTYVESDHGLNGAMRSSRVQRRSKGTFVDVRIVEDEVYIKLAQRRRVGCPLIVSRVLDELQLEPMHLTGGNIGDILIYMKAHQCMQVQWLGGSLKLWRISDFCAASLDIILAIQFNADLCPHQYTMQCPTEGNSAFFYRACTISEENSGMDGDSLVMPPLPSHRNFFVSISRLPLVASNSSGVGGPKLSRVMCPTSA</sequence>
<feature type="compositionally biased region" description="Polar residues" evidence="5">
    <location>
        <begin position="210"/>
        <end position="223"/>
    </location>
</feature>
<feature type="region of interest" description="Disordered" evidence="5">
    <location>
        <begin position="198"/>
        <end position="227"/>
    </location>
</feature>
<reference evidence="7 8" key="1">
    <citation type="journal article" date="2017" name="Nature">
        <title>The Apostasia genome and the evolution of orchids.</title>
        <authorList>
            <person name="Zhang G.Q."/>
            <person name="Liu K.W."/>
            <person name="Li Z."/>
            <person name="Lohaus R."/>
            <person name="Hsiao Y.Y."/>
            <person name="Niu S.C."/>
            <person name="Wang J.Y."/>
            <person name="Lin Y.C."/>
            <person name="Xu Q."/>
            <person name="Chen L.J."/>
            <person name="Yoshida K."/>
            <person name="Fujiwara S."/>
            <person name="Wang Z.W."/>
            <person name="Zhang Y.Q."/>
            <person name="Mitsuda N."/>
            <person name="Wang M."/>
            <person name="Liu G.H."/>
            <person name="Pecoraro L."/>
            <person name="Huang H.X."/>
            <person name="Xiao X.J."/>
            <person name="Lin M."/>
            <person name="Wu X.Y."/>
            <person name="Wu W.L."/>
            <person name="Chen Y.Y."/>
            <person name="Chang S.B."/>
            <person name="Sakamoto S."/>
            <person name="Ohme-Takagi M."/>
            <person name="Yagi M."/>
            <person name="Zeng S.J."/>
            <person name="Shen C.Y."/>
            <person name="Yeh C.M."/>
            <person name="Luo Y.B."/>
            <person name="Tsai W.C."/>
            <person name="Van de Peer Y."/>
            <person name="Liu Z.J."/>
        </authorList>
    </citation>
    <scope>NUCLEOTIDE SEQUENCE [LARGE SCALE GENOMIC DNA]</scope>
    <source>
        <strain evidence="8">cv. Shenzhen</strain>
        <tissue evidence="7">Stem</tissue>
    </source>
</reference>
<comment type="similarity">
    <text evidence="1">Belongs to the bHLH protein family.</text>
</comment>
<evidence type="ECO:0000259" key="6">
    <source>
        <dbReference type="PROSITE" id="PS50888"/>
    </source>
</evidence>
<evidence type="ECO:0000256" key="4">
    <source>
        <dbReference type="ARBA" id="ARBA00023242"/>
    </source>
</evidence>
<feature type="compositionally biased region" description="Basic and acidic residues" evidence="5">
    <location>
        <begin position="198"/>
        <end position="209"/>
    </location>
</feature>
<feature type="domain" description="BHLH" evidence="6">
    <location>
        <begin position="126"/>
        <end position="175"/>
    </location>
</feature>
<keyword evidence="4" id="KW-0539">Nucleus</keyword>
<evidence type="ECO:0000313" key="8">
    <source>
        <dbReference type="Proteomes" id="UP000236161"/>
    </source>
</evidence>
<evidence type="ECO:0000256" key="3">
    <source>
        <dbReference type="ARBA" id="ARBA00023163"/>
    </source>
</evidence>
<dbReference type="PANTHER" id="PTHR46834:SF1">
    <property type="entry name" value="TRANSCRIPTION FACTOR BHLH10"/>
    <property type="match status" value="1"/>
</dbReference>
<evidence type="ECO:0000256" key="5">
    <source>
        <dbReference type="SAM" id="MobiDB-lite"/>
    </source>
</evidence>
<protein>
    <submittedName>
        <fullName evidence="7">Transcription factor bHLH10</fullName>
    </submittedName>
</protein>
<proteinExistence type="inferred from homology"/>
<evidence type="ECO:0000256" key="1">
    <source>
        <dbReference type="ARBA" id="ARBA00005510"/>
    </source>
</evidence>
<dbReference type="Proteomes" id="UP000236161">
    <property type="component" value="Unassembled WGS sequence"/>
</dbReference>
<accession>A0A2I0BD16</accession>
<dbReference type="Pfam" id="PF00010">
    <property type="entry name" value="HLH"/>
    <property type="match status" value="1"/>
</dbReference>
<evidence type="ECO:0000313" key="7">
    <source>
        <dbReference type="EMBL" id="PKA65677.1"/>
    </source>
</evidence>
<dbReference type="InterPro" id="IPR036638">
    <property type="entry name" value="HLH_DNA-bd_sf"/>
</dbReference>
<dbReference type="PROSITE" id="PS50888">
    <property type="entry name" value="BHLH"/>
    <property type="match status" value="1"/>
</dbReference>
<dbReference type="SMART" id="SM00353">
    <property type="entry name" value="HLH"/>
    <property type="match status" value="1"/>
</dbReference>
<dbReference type="SUPFAM" id="SSF47459">
    <property type="entry name" value="HLH, helix-loop-helix DNA-binding domain"/>
    <property type="match status" value="1"/>
</dbReference>
<keyword evidence="2" id="KW-0805">Transcription regulation</keyword>
<organism evidence="7 8">
    <name type="scientific">Apostasia shenzhenica</name>
    <dbReference type="NCBI Taxonomy" id="1088818"/>
    <lineage>
        <taxon>Eukaryota</taxon>
        <taxon>Viridiplantae</taxon>
        <taxon>Streptophyta</taxon>
        <taxon>Embryophyta</taxon>
        <taxon>Tracheophyta</taxon>
        <taxon>Spermatophyta</taxon>
        <taxon>Magnoliopsida</taxon>
        <taxon>Liliopsida</taxon>
        <taxon>Asparagales</taxon>
        <taxon>Orchidaceae</taxon>
        <taxon>Apostasioideae</taxon>
        <taxon>Apostasia</taxon>
    </lineage>
</organism>
<dbReference type="InterPro" id="IPR045896">
    <property type="entry name" value="MYC1-like_bHLH"/>
</dbReference>
<dbReference type="EMBL" id="KZ451890">
    <property type="protein sequence ID" value="PKA65677.1"/>
    <property type="molecule type" value="Genomic_DNA"/>
</dbReference>
<dbReference type="GO" id="GO:0048658">
    <property type="term" value="P:anther wall tapetum development"/>
    <property type="evidence" value="ECO:0007669"/>
    <property type="project" value="InterPro"/>
</dbReference>
<dbReference type="GO" id="GO:0046983">
    <property type="term" value="F:protein dimerization activity"/>
    <property type="evidence" value="ECO:0007669"/>
    <property type="project" value="InterPro"/>
</dbReference>
<dbReference type="GO" id="GO:0006355">
    <property type="term" value="P:regulation of DNA-templated transcription"/>
    <property type="evidence" value="ECO:0007669"/>
    <property type="project" value="InterPro"/>
</dbReference>
<name>A0A2I0BD16_9ASPA</name>
<dbReference type="CDD" id="cd18918">
    <property type="entry name" value="bHLH_AtMYC1_like"/>
    <property type="match status" value="1"/>
</dbReference>
<keyword evidence="8" id="KW-1185">Reference proteome</keyword>
<dbReference type="STRING" id="1088818.A0A2I0BD16"/>
<gene>
    <name evidence="7" type="primary">BHLH10</name>
    <name evidence="7" type="ORF">AXF42_Ash013091</name>
</gene>
<dbReference type="PANTHER" id="PTHR46834">
    <property type="entry name" value="TRANSCRIPTION FACTOR BHLH91"/>
    <property type="match status" value="1"/>
</dbReference>
<dbReference type="InterPro" id="IPR045895">
    <property type="entry name" value="bHLH91-like"/>
</dbReference>
<dbReference type="AlphaFoldDB" id="A0A2I0BD16"/>